<reference evidence="3 4" key="1">
    <citation type="submission" date="2019-05" db="EMBL/GenBank/DDBJ databases">
        <title>Mycolicibacterium sphagni ENV482 genome assembly.</title>
        <authorList>
            <person name="Chen W."/>
            <person name="Faulkner N.W."/>
            <person name="Hyman M.R."/>
        </authorList>
    </citation>
    <scope>NUCLEOTIDE SEQUENCE [LARGE SCALE GENOMIC DNA]</scope>
    <source>
        <strain evidence="3 4">ENV482</strain>
    </source>
</reference>
<sequence length="214" mass="20820">MDHLYRTLVTGAATAALVVGAAVTSMATAAADDLPPADPGAPPAPPAPIGIVPPATTISDSLNGFAGLFGGPAGNQMLLGQAPAPVAAPGGVDAAATPPNVGILDNASLLPQNYRTMQGADDLTPSPYDLQSGVPPGPFARVDAIKGAHAMIHGALGRMPAEQLGQPLPGIAPLPGINIPAGPVDFLPDPAAPPPPGAPADPALPLPPPPAPVG</sequence>
<accession>A0ABX2K1N4</accession>
<feature type="signal peptide" evidence="2">
    <location>
        <begin position="1"/>
        <end position="21"/>
    </location>
</feature>
<name>A0ABX2K1N4_9MYCO</name>
<evidence type="ECO:0000313" key="4">
    <source>
        <dbReference type="Proteomes" id="UP000708347"/>
    </source>
</evidence>
<keyword evidence="4" id="KW-1185">Reference proteome</keyword>
<feature type="region of interest" description="Disordered" evidence="1">
    <location>
        <begin position="182"/>
        <end position="214"/>
    </location>
</feature>
<proteinExistence type="predicted"/>
<dbReference type="EMBL" id="VBSB01000036">
    <property type="protein sequence ID" value="NTY63894.1"/>
    <property type="molecule type" value="Genomic_DNA"/>
</dbReference>
<protein>
    <submittedName>
        <fullName evidence="3">Uncharacterized protein</fullName>
    </submittedName>
</protein>
<dbReference type="Proteomes" id="UP000708347">
    <property type="component" value="Unassembled WGS sequence"/>
</dbReference>
<evidence type="ECO:0000313" key="3">
    <source>
        <dbReference type="EMBL" id="NTY63894.1"/>
    </source>
</evidence>
<feature type="chain" id="PRO_5046482962" evidence="2">
    <location>
        <begin position="22"/>
        <end position="214"/>
    </location>
</feature>
<comment type="caution">
    <text evidence="3">The sequence shown here is derived from an EMBL/GenBank/DDBJ whole genome shotgun (WGS) entry which is preliminary data.</text>
</comment>
<keyword evidence="2" id="KW-0732">Signal</keyword>
<feature type="compositionally biased region" description="Pro residues" evidence="1">
    <location>
        <begin position="190"/>
        <end position="214"/>
    </location>
</feature>
<dbReference type="RefSeq" id="WP_174401483.1">
    <property type="nucleotide sequence ID" value="NZ_VBSB01000036.1"/>
</dbReference>
<organism evidence="3 4">
    <name type="scientific">Mycolicibacterium sphagni</name>
    <dbReference type="NCBI Taxonomy" id="1786"/>
    <lineage>
        <taxon>Bacteria</taxon>
        <taxon>Bacillati</taxon>
        <taxon>Actinomycetota</taxon>
        <taxon>Actinomycetes</taxon>
        <taxon>Mycobacteriales</taxon>
        <taxon>Mycobacteriaceae</taxon>
        <taxon>Mycolicibacterium</taxon>
    </lineage>
</organism>
<gene>
    <name evidence="3" type="ORF">FEG63_30695</name>
</gene>
<evidence type="ECO:0000256" key="1">
    <source>
        <dbReference type="SAM" id="MobiDB-lite"/>
    </source>
</evidence>
<evidence type="ECO:0000256" key="2">
    <source>
        <dbReference type="SAM" id="SignalP"/>
    </source>
</evidence>